<name>Q5ZAM4_ORYSJ</name>
<protein>
    <submittedName>
        <fullName evidence="1">Uncharacterized protein</fullName>
    </submittedName>
</protein>
<proteinExistence type="predicted"/>
<evidence type="ECO:0000313" key="1">
    <source>
        <dbReference type="EMBL" id="BAD53370.1"/>
    </source>
</evidence>
<sequence>MAAGGVRSVDGGDGWEGGDEVGRLLLLQLAAPLLAEAAGVEVGLGQGEEARELGAVAR</sequence>
<accession>Q5ZAM4</accession>
<dbReference type="EMBL" id="AP003406">
    <property type="protein sequence ID" value="BAD53370.1"/>
    <property type="molecule type" value="Genomic_DNA"/>
</dbReference>
<dbReference type="Proteomes" id="UP000817658">
    <property type="component" value="Chromosome 1"/>
</dbReference>
<reference evidence="1" key="1">
    <citation type="journal article" date="2002" name="Nature">
        <title>The genome sequence and structure of rice chromosome 1.</title>
        <authorList>
            <person name="Sasaki T."/>
            <person name="Matsumoto T."/>
            <person name="Yamamoto K."/>
            <person name="Sakata K."/>
            <person name="Baba T."/>
            <person name="Katayose Y."/>
            <person name="Wu J."/>
            <person name="Niimura Y."/>
            <person name="Cheng Z."/>
            <person name="Nagamura Y."/>
            <person name="Antonio B.A."/>
            <person name="Kanamori H."/>
            <person name="Hosokawa S."/>
            <person name="Masukawa M."/>
            <person name="Arikawa K."/>
            <person name="Chiden Y."/>
            <person name="Hayashi M."/>
            <person name="Okamoto M."/>
            <person name="Ando T."/>
            <person name="Aoki H."/>
            <person name="Arita K."/>
            <person name="Hamada M."/>
            <person name="Harada C."/>
            <person name="Hijishita S."/>
            <person name="Honda M."/>
            <person name="Ichikawa Y."/>
            <person name="Idonuma A."/>
            <person name="Iijima M."/>
            <person name="Ikeda M."/>
            <person name="Ikeno M."/>
            <person name="Itoh S."/>
            <person name="Itoh T."/>
            <person name="Itoh Y."/>
            <person name="Itoh Y."/>
            <person name="Iwabuchi A."/>
            <person name="Kamiya K."/>
            <person name="Karasawa W."/>
            <person name="Katagiri S."/>
            <person name="Kikuta A."/>
            <person name="Kobayashi N."/>
            <person name="Kono I."/>
            <person name="Machita K."/>
            <person name="Maehara T."/>
            <person name="Mizuno H."/>
            <person name="Mizubayashi T."/>
            <person name="Mukai Y."/>
            <person name="Nagasaki H."/>
            <person name="Nakashima M."/>
            <person name="Nakama Y."/>
            <person name="Nakamichi Y."/>
            <person name="Nakamura M."/>
            <person name="Namiki N."/>
            <person name="Negishi M."/>
            <person name="Ohta I."/>
            <person name="Ono N."/>
            <person name="Saji S."/>
            <person name="Sakai K."/>
            <person name="Shibata M."/>
            <person name="Shimokawa T."/>
            <person name="Shomura A."/>
            <person name="Song J."/>
            <person name="Takazaki Y."/>
            <person name="Terasawa K."/>
            <person name="Tsuji K."/>
            <person name="Waki K."/>
            <person name="Yamagata H."/>
            <person name="Yamane H."/>
            <person name="Yoshiki S."/>
            <person name="Yoshihara R."/>
            <person name="Yukawa K."/>
            <person name="Zhong H."/>
            <person name="Iwama H."/>
            <person name="Endo T."/>
            <person name="Ito H."/>
            <person name="Hahn J.H."/>
            <person name="Kim H.I."/>
            <person name="Eun M.Y."/>
            <person name="Yano M."/>
            <person name="Jiang J."/>
            <person name="Gojobori T."/>
        </authorList>
    </citation>
    <scope>NUCLEOTIDE SEQUENCE [LARGE SCALE GENOMIC DNA]</scope>
</reference>
<dbReference type="AlphaFoldDB" id="Q5ZAM4"/>
<gene>
    <name evidence="1" type="primary">B1070A12.31</name>
</gene>
<organism evidence="1">
    <name type="scientific">Oryza sativa subsp. japonica</name>
    <name type="common">Rice</name>
    <dbReference type="NCBI Taxonomy" id="39947"/>
    <lineage>
        <taxon>Eukaryota</taxon>
        <taxon>Viridiplantae</taxon>
        <taxon>Streptophyta</taxon>
        <taxon>Embryophyta</taxon>
        <taxon>Tracheophyta</taxon>
        <taxon>Spermatophyta</taxon>
        <taxon>Magnoliopsida</taxon>
        <taxon>Liliopsida</taxon>
        <taxon>Poales</taxon>
        <taxon>Poaceae</taxon>
        <taxon>BOP clade</taxon>
        <taxon>Oryzoideae</taxon>
        <taxon>Oryzeae</taxon>
        <taxon>Oryzinae</taxon>
        <taxon>Oryza</taxon>
        <taxon>Oryza sativa</taxon>
    </lineage>
</organism>